<evidence type="ECO:0000256" key="3">
    <source>
        <dbReference type="ARBA" id="ARBA00022723"/>
    </source>
</evidence>
<evidence type="ECO:0000259" key="5">
    <source>
        <dbReference type="PROSITE" id="PS50860"/>
    </source>
</evidence>
<proteinExistence type="predicted"/>
<sequence length="263" mass="29353">MTERRYLDDSSVREFAATVTDVRDDRVVLDATQFYPTGGGQPHDTGVFRTERDEFDVVDVQLTDELEHHLDLDLDGDGEIAGDEALDLAVGDDVVGVVDDARRTAHSRYHTAQHLLSAVLLDEFDARTTGNQLYEDRARLDCEHDRFDDDDLAVIESRLRDLVDANEPVRWYTMDRDTAEHELDTDRTRIDLLPDSITELRIVEIGGDGPRGHCDRDDAAGDPIDRTACAGTHVTGTGDVGDLTITGRETAGKGEERVRFELE</sequence>
<keyword evidence="4" id="KW-0862">Zinc</keyword>
<dbReference type="EMBL" id="JBHSXN010000001">
    <property type="protein sequence ID" value="MFC6951372.1"/>
    <property type="molecule type" value="Genomic_DNA"/>
</dbReference>
<dbReference type="GO" id="GO:0005737">
    <property type="term" value="C:cytoplasm"/>
    <property type="evidence" value="ECO:0007669"/>
    <property type="project" value="UniProtKB-SubCell"/>
</dbReference>
<dbReference type="InterPro" id="IPR018165">
    <property type="entry name" value="Ala-tRNA-synth_IIc_core"/>
</dbReference>
<dbReference type="Pfam" id="PF07973">
    <property type="entry name" value="tRNA_SAD"/>
    <property type="match status" value="1"/>
</dbReference>
<dbReference type="InterPro" id="IPR018163">
    <property type="entry name" value="Thr/Ala-tRNA-synth_IIc_edit"/>
</dbReference>
<comment type="subcellular location">
    <subcellularLocation>
        <location evidence="2">Cytoplasm</location>
    </subcellularLocation>
</comment>
<evidence type="ECO:0000256" key="4">
    <source>
        <dbReference type="ARBA" id="ARBA00022833"/>
    </source>
</evidence>
<dbReference type="AlphaFoldDB" id="A0ABD5VBC0"/>
<dbReference type="Pfam" id="PF01411">
    <property type="entry name" value="tRNA-synt_2c"/>
    <property type="match status" value="1"/>
</dbReference>
<dbReference type="Proteomes" id="UP001596395">
    <property type="component" value="Unassembled WGS sequence"/>
</dbReference>
<dbReference type="SMART" id="SM00863">
    <property type="entry name" value="tRNA_SAD"/>
    <property type="match status" value="1"/>
</dbReference>
<evidence type="ECO:0000256" key="2">
    <source>
        <dbReference type="ARBA" id="ARBA00004496"/>
    </source>
</evidence>
<dbReference type="InterPro" id="IPR018164">
    <property type="entry name" value="Ala-tRNA-synth_IIc_N"/>
</dbReference>
<keyword evidence="3" id="KW-0479">Metal-binding</keyword>
<evidence type="ECO:0000256" key="1">
    <source>
        <dbReference type="ARBA" id="ARBA00001947"/>
    </source>
</evidence>
<dbReference type="InterPro" id="IPR009000">
    <property type="entry name" value="Transl_B-barrel_sf"/>
</dbReference>
<dbReference type="Gene3D" id="3.30.980.10">
    <property type="entry name" value="Threonyl-trna Synthetase, Chain A, domain 2"/>
    <property type="match status" value="1"/>
</dbReference>
<protein>
    <submittedName>
        <fullName evidence="6">Alanyl-tRNA editing protein</fullName>
    </submittedName>
</protein>
<dbReference type="GO" id="GO:0046872">
    <property type="term" value="F:metal ion binding"/>
    <property type="evidence" value="ECO:0007669"/>
    <property type="project" value="UniProtKB-KW"/>
</dbReference>
<dbReference type="Gene3D" id="2.40.30.130">
    <property type="match status" value="1"/>
</dbReference>
<accession>A0ABD5VBC0</accession>
<dbReference type="InterPro" id="IPR012947">
    <property type="entry name" value="tRNA_SAD"/>
</dbReference>
<dbReference type="SUPFAM" id="SSF55186">
    <property type="entry name" value="ThrRS/AlaRS common domain"/>
    <property type="match status" value="1"/>
</dbReference>
<dbReference type="GO" id="GO:0002161">
    <property type="term" value="F:aminoacyl-tRNA deacylase activity"/>
    <property type="evidence" value="ECO:0007669"/>
    <property type="project" value="UniProtKB-ARBA"/>
</dbReference>
<keyword evidence="7" id="KW-1185">Reference proteome</keyword>
<evidence type="ECO:0000313" key="6">
    <source>
        <dbReference type="EMBL" id="MFC6951372.1"/>
    </source>
</evidence>
<dbReference type="RefSeq" id="WP_336348407.1">
    <property type="nucleotide sequence ID" value="NZ_JAZAQL010000001.1"/>
</dbReference>
<dbReference type="PROSITE" id="PS50860">
    <property type="entry name" value="AA_TRNA_LIGASE_II_ALA"/>
    <property type="match status" value="1"/>
</dbReference>
<evidence type="ECO:0000313" key="7">
    <source>
        <dbReference type="Proteomes" id="UP001596395"/>
    </source>
</evidence>
<organism evidence="6 7">
    <name type="scientific">Halorubellus litoreus</name>
    <dbReference type="NCBI Taxonomy" id="755308"/>
    <lineage>
        <taxon>Archaea</taxon>
        <taxon>Methanobacteriati</taxon>
        <taxon>Methanobacteriota</taxon>
        <taxon>Stenosarchaea group</taxon>
        <taxon>Halobacteria</taxon>
        <taxon>Halobacteriales</taxon>
        <taxon>Halorubellaceae</taxon>
        <taxon>Halorubellus</taxon>
    </lineage>
</organism>
<name>A0ABD5VBC0_9EURY</name>
<dbReference type="PANTHER" id="PTHR43462">
    <property type="entry name" value="ALANYL-TRNA EDITING PROTEIN"/>
    <property type="match status" value="1"/>
</dbReference>
<gene>
    <name evidence="6" type="ORF">ACFQGB_00720</name>
</gene>
<feature type="domain" description="Alanyl-transfer RNA synthetases family profile" evidence="5">
    <location>
        <begin position="1"/>
        <end position="263"/>
    </location>
</feature>
<comment type="cofactor">
    <cofactor evidence="1">
        <name>Zn(2+)</name>
        <dbReference type="ChEBI" id="CHEBI:29105"/>
    </cofactor>
</comment>
<dbReference type="PANTHER" id="PTHR43462:SF1">
    <property type="entry name" value="ALANYL-TRNA EDITING PROTEIN AARSD1"/>
    <property type="match status" value="1"/>
</dbReference>
<comment type="caution">
    <text evidence="6">The sequence shown here is derived from an EMBL/GenBank/DDBJ whole genome shotgun (WGS) entry which is preliminary data.</text>
</comment>
<dbReference type="InterPro" id="IPR051335">
    <property type="entry name" value="Alanyl-tRNA_Editing_Enzymes"/>
</dbReference>
<dbReference type="SUPFAM" id="SSF50447">
    <property type="entry name" value="Translation proteins"/>
    <property type="match status" value="1"/>
</dbReference>
<reference evidence="6 7" key="1">
    <citation type="journal article" date="2019" name="Int. J. Syst. Evol. Microbiol.">
        <title>The Global Catalogue of Microorganisms (GCM) 10K type strain sequencing project: providing services to taxonomists for standard genome sequencing and annotation.</title>
        <authorList>
            <consortium name="The Broad Institute Genomics Platform"/>
            <consortium name="The Broad Institute Genome Sequencing Center for Infectious Disease"/>
            <person name="Wu L."/>
            <person name="Ma J."/>
        </authorList>
    </citation>
    <scope>NUCLEOTIDE SEQUENCE [LARGE SCALE GENOMIC DNA]</scope>
    <source>
        <strain evidence="6 7">GX26</strain>
    </source>
</reference>